<dbReference type="SUPFAM" id="SSF53756">
    <property type="entry name" value="UDP-Glycosyltransferase/glycogen phosphorylase"/>
    <property type="match status" value="1"/>
</dbReference>
<evidence type="ECO:0000313" key="3">
    <source>
        <dbReference type="EMBL" id="KRL26184.1"/>
    </source>
</evidence>
<organism evidence="3 4">
    <name type="scientific">Limosilactobacillus frumenti DSM 13145</name>
    <dbReference type="NCBI Taxonomy" id="1423746"/>
    <lineage>
        <taxon>Bacteria</taxon>
        <taxon>Bacillati</taxon>
        <taxon>Bacillota</taxon>
        <taxon>Bacilli</taxon>
        <taxon>Lactobacillales</taxon>
        <taxon>Lactobacillaceae</taxon>
        <taxon>Limosilactobacillus</taxon>
    </lineage>
</organism>
<sequence>MKRVLVVGDFISGSGLTQVIYNVFKHFPISGYQIEAVAYGKDPTDFTDKQCAKLGWKLYRVVPVTNKPIIHWKWWRNFFKVHHYDIVYFNYSSSWNYLPLVYARKYGHSGKIVCHSHNSYYSHVFSNPIMMKALNVLNNHGKTVFNKNADVKIATSIQAGKWMFGDNANNVHVVTNGMDLAKFAFSKEQRFIIRHKLDLSEDDQLIGFVGVLQERKNPLFALDVFHEYHKKYPNSKFVMLGKGPLKQELHKKISLYKLDQCVIQKDFVPDIYYWYSAMDALLFTSKYEGFGLVALEAQISKLPVFASNTNITKIFATDYIFKMNDLNAKHWSDRLDRTLSIGIYDRRGIDPALREFSIDRQAKTIQRLIN</sequence>
<reference evidence="3 4" key="1">
    <citation type="journal article" date="2015" name="Genome Announc.">
        <title>Expanding the biotechnology potential of lactobacilli through comparative genomics of 213 strains and associated genera.</title>
        <authorList>
            <person name="Sun Z."/>
            <person name="Harris H.M."/>
            <person name="McCann A."/>
            <person name="Guo C."/>
            <person name="Argimon S."/>
            <person name="Zhang W."/>
            <person name="Yang X."/>
            <person name="Jeffery I.B."/>
            <person name="Cooney J.C."/>
            <person name="Kagawa T.F."/>
            <person name="Liu W."/>
            <person name="Song Y."/>
            <person name="Salvetti E."/>
            <person name="Wrobel A."/>
            <person name="Rasinkangas P."/>
            <person name="Parkhill J."/>
            <person name="Rea M.C."/>
            <person name="O'Sullivan O."/>
            <person name="Ritari J."/>
            <person name="Douillard F.P."/>
            <person name="Paul Ross R."/>
            <person name="Yang R."/>
            <person name="Briner A.E."/>
            <person name="Felis G.E."/>
            <person name="de Vos W.M."/>
            <person name="Barrangou R."/>
            <person name="Klaenhammer T.R."/>
            <person name="Caufield P.W."/>
            <person name="Cui Y."/>
            <person name="Zhang H."/>
            <person name="O'Toole P.W."/>
        </authorList>
    </citation>
    <scope>NUCLEOTIDE SEQUENCE [LARGE SCALE GENOMIC DNA]</scope>
    <source>
        <strain evidence="3 4">DSM 13145</strain>
    </source>
</reference>
<keyword evidence="4" id="KW-1185">Reference proteome</keyword>
<feature type="domain" description="Glycosyltransferase subfamily 4-like N-terminal" evidence="2">
    <location>
        <begin position="14"/>
        <end position="181"/>
    </location>
</feature>
<dbReference type="InterPro" id="IPR050194">
    <property type="entry name" value="Glycosyltransferase_grp1"/>
</dbReference>
<keyword evidence="3" id="KW-0808">Transferase</keyword>
<dbReference type="AlphaFoldDB" id="A0A0R1PD30"/>
<dbReference type="GO" id="GO:0016757">
    <property type="term" value="F:glycosyltransferase activity"/>
    <property type="evidence" value="ECO:0007669"/>
    <property type="project" value="InterPro"/>
</dbReference>
<evidence type="ECO:0000259" key="2">
    <source>
        <dbReference type="Pfam" id="PF13439"/>
    </source>
</evidence>
<dbReference type="STRING" id="1423746.FD27_GL001322"/>
<dbReference type="PATRIC" id="fig|1423746.3.peg.1347"/>
<dbReference type="EMBL" id="AZER01000024">
    <property type="protein sequence ID" value="KRL26184.1"/>
    <property type="molecule type" value="Genomic_DNA"/>
</dbReference>
<evidence type="ECO:0000313" key="4">
    <source>
        <dbReference type="Proteomes" id="UP000051445"/>
    </source>
</evidence>
<dbReference type="PANTHER" id="PTHR45947:SF3">
    <property type="entry name" value="SULFOQUINOVOSYL TRANSFERASE SQD2"/>
    <property type="match status" value="1"/>
</dbReference>
<dbReference type="Pfam" id="PF00534">
    <property type="entry name" value="Glycos_transf_1"/>
    <property type="match status" value="1"/>
</dbReference>
<proteinExistence type="predicted"/>
<dbReference type="PANTHER" id="PTHR45947">
    <property type="entry name" value="SULFOQUINOVOSYL TRANSFERASE SQD2"/>
    <property type="match status" value="1"/>
</dbReference>
<evidence type="ECO:0000259" key="1">
    <source>
        <dbReference type="Pfam" id="PF00534"/>
    </source>
</evidence>
<dbReference type="RefSeq" id="WP_057752281.1">
    <property type="nucleotide sequence ID" value="NZ_AZER01000024.1"/>
</dbReference>
<name>A0A0R1PD30_9LACO</name>
<accession>A0A0R1PD30</accession>
<dbReference type="InterPro" id="IPR001296">
    <property type="entry name" value="Glyco_trans_1"/>
</dbReference>
<gene>
    <name evidence="3" type="ORF">FD27_GL001322</name>
</gene>
<protein>
    <submittedName>
        <fullName evidence="3">Glycosyltransferase</fullName>
    </submittedName>
</protein>
<feature type="domain" description="Glycosyl transferase family 1" evidence="1">
    <location>
        <begin position="192"/>
        <end position="340"/>
    </location>
</feature>
<dbReference type="Pfam" id="PF13439">
    <property type="entry name" value="Glyco_transf_4"/>
    <property type="match status" value="1"/>
</dbReference>
<comment type="caution">
    <text evidence="3">The sequence shown here is derived from an EMBL/GenBank/DDBJ whole genome shotgun (WGS) entry which is preliminary data.</text>
</comment>
<dbReference type="Proteomes" id="UP000051445">
    <property type="component" value="Unassembled WGS sequence"/>
</dbReference>
<dbReference type="InterPro" id="IPR028098">
    <property type="entry name" value="Glyco_trans_4-like_N"/>
</dbReference>
<dbReference type="Gene3D" id="3.40.50.2000">
    <property type="entry name" value="Glycogen Phosphorylase B"/>
    <property type="match status" value="2"/>
</dbReference>
<dbReference type="OrthoDB" id="9804196at2"/>